<sequence>MDALYFGKRTTGDSWCILVFRDGQTHEDLWWTCTDTETTWAYAQGKGALESLGYTILSVTGDGFSGIRSAFFKIPFQMCLVHMERLIIRGTTRNPKTEAGEVLLALGKSLHTTDRKTLQLRISLYWKKYGSFLSETTTHPDGFWSYTHKELRKAARSLRELFPYLFTYESNPTIPKNTNSLEGHFSHVRDLIRVHRGASKQQQEKILHLIMLNSSTALRKSKKG</sequence>
<comment type="caution">
    <text evidence="1">The sequence shown here is derived from an EMBL/GenBank/DDBJ whole genome shotgun (WGS) entry which is preliminary data.</text>
</comment>
<protein>
    <recommendedName>
        <fullName evidence="3">Mutator family transposase</fullName>
    </recommendedName>
</protein>
<proteinExistence type="predicted"/>
<dbReference type="Proteomes" id="UP000229526">
    <property type="component" value="Unassembled WGS sequence"/>
</dbReference>
<reference evidence="2" key="1">
    <citation type="submission" date="2017-09" db="EMBL/GenBank/DDBJ databases">
        <title>Depth-based differentiation of microbial function through sediment-hosted aquifers and enrichment of novel symbionts in the deep terrestrial subsurface.</title>
        <authorList>
            <person name="Probst A.J."/>
            <person name="Ladd B."/>
            <person name="Jarett J.K."/>
            <person name="Geller-Mcgrath D.E."/>
            <person name="Sieber C.M.K."/>
            <person name="Emerson J.B."/>
            <person name="Anantharaman K."/>
            <person name="Thomas B.C."/>
            <person name="Malmstrom R."/>
            <person name="Stieglmeier M."/>
            <person name="Klingl A."/>
            <person name="Woyke T."/>
            <person name="Ryan C.M."/>
            <person name="Banfield J.F."/>
        </authorList>
    </citation>
    <scope>NUCLEOTIDE SEQUENCE [LARGE SCALE GENOMIC DNA]</scope>
</reference>
<evidence type="ECO:0000313" key="2">
    <source>
        <dbReference type="Proteomes" id="UP000229526"/>
    </source>
</evidence>
<name>A0A2H0UMN8_9BACT</name>
<organism evidence="1 2">
    <name type="scientific">Candidatus Harrisonbacteria bacterium CG10_big_fil_rev_8_21_14_0_10_49_15</name>
    <dbReference type="NCBI Taxonomy" id="1974587"/>
    <lineage>
        <taxon>Bacteria</taxon>
        <taxon>Candidatus Harrisoniibacteriota</taxon>
    </lineage>
</organism>
<gene>
    <name evidence="1" type="ORF">COU11_02280</name>
</gene>
<evidence type="ECO:0008006" key="3">
    <source>
        <dbReference type="Google" id="ProtNLM"/>
    </source>
</evidence>
<accession>A0A2H0UMN8</accession>
<evidence type="ECO:0000313" key="1">
    <source>
        <dbReference type="EMBL" id="PIR87035.1"/>
    </source>
</evidence>
<dbReference type="AlphaFoldDB" id="A0A2H0UMN8"/>
<dbReference type="EMBL" id="PFBD01000020">
    <property type="protein sequence ID" value="PIR87035.1"/>
    <property type="molecule type" value="Genomic_DNA"/>
</dbReference>